<organism evidence="7 8">
    <name type="scientific">Cecembia rubra</name>
    <dbReference type="NCBI Taxonomy" id="1485585"/>
    <lineage>
        <taxon>Bacteria</taxon>
        <taxon>Pseudomonadati</taxon>
        <taxon>Bacteroidota</taxon>
        <taxon>Cytophagia</taxon>
        <taxon>Cytophagales</taxon>
        <taxon>Cyclobacteriaceae</taxon>
        <taxon>Cecembia</taxon>
    </lineage>
</organism>
<evidence type="ECO:0000256" key="2">
    <source>
        <dbReference type="ARBA" id="ARBA00022741"/>
    </source>
</evidence>
<evidence type="ECO:0000256" key="1">
    <source>
        <dbReference type="ARBA" id="ARBA00022448"/>
    </source>
</evidence>
<comment type="similarity">
    <text evidence="5">Belongs to the ABC transporter superfamily. Macrolide exporter (TC 3.A.1.122) family.</text>
</comment>
<dbReference type="InterPro" id="IPR003593">
    <property type="entry name" value="AAA+_ATPase"/>
</dbReference>
<dbReference type="GO" id="GO:0005524">
    <property type="term" value="F:ATP binding"/>
    <property type="evidence" value="ECO:0007669"/>
    <property type="project" value="UniProtKB-KW"/>
</dbReference>
<evidence type="ECO:0000313" key="8">
    <source>
        <dbReference type="Proteomes" id="UP000240708"/>
    </source>
</evidence>
<dbReference type="GO" id="GO:0098796">
    <property type="term" value="C:membrane protein complex"/>
    <property type="evidence" value="ECO:0007669"/>
    <property type="project" value="UniProtKB-ARBA"/>
</dbReference>
<reference evidence="7 8" key="1">
    <citation type="submission" date="2018-03" db="EMBL/GenBank/DDBJ databases">
        <title>Genomic Encyclopedia of Archaeal and Bacterial Type Strains, Phase II (KMG-II): from individual species to whole genera.</title>
        <authorList>
            <person name="Goeker M."/>
        </authorList>
    </citation>
    <scope>NUCLEOTIDE SEQUENCE [LARGE SCALE GENOMIC DNA]</scope>
    <source>
        <strain evidence="7 8">DSM 28057</strain>
    </source>
</reference>
<dbReference type="Gene3D" id="3.40.50.300">
    <property type="entry name" value="P-loop containing nucleotide triphosphate hydrolases"/>
    <property type="match status" value="1"/>
</dbReference>
<dbReference type="GO" id="GO:0022857">
    <property type="term" value="F:transmembrane transporter activity"/>
    <property type="evidence" value="ECO:0007669"/>
    <property type="project" value="UniProtKB-ARBA"/>
</dbReference>
<keyword evidence="7" id="KW-0449">Lipoprotein</keyword>
<dbReference type="Proteomes" id="UP000240708">
    <property type="component" value="Unassembled WGS sequence"/>
</dbReference>
<dbReference type="SUPFAM" id="SSF52540">
    <property type="entry name" value="P-loop containing nucleoside triphosphate hydrolases"/>
    <property type="match status" value="1"/>
</dbReference>
<dbReference type="EMBL" id="PYGF01000001">
    <property type="protein sequence ID" value="PSL07692.1"/>
    <property type="molecule type" value="Genomic_DNA"/>
</dbReference>
<dbReference type="SMART" id="SM00382">
    <property type="entry name" value="AAA"/>
    <property type="match status" value="1"/>
</dbReference>
<feature type="domain" description="ABC transporter" evidence="6">
    <location>
        <begin position="64"/>
        <end position="287"/>
    </location>
</feature>
<dbReference type="InterPro" id="IPR003439">
    <property type="entry name" value="ABC_transporter-like_ATP-bd"/>
</dbReference>
<evidence type="ECO:0000256" key="4">
    <source>
        <dbReference type="ARBA" id="ARBA00022967"/>
    </source>
</evidence>
<sequence length="287" mass="32692">MKSLCPLADKGVRRNLSINYQKRAFSQDLSLFLWHKIRISTSELQVIAYYLFLKNLKNHSFIMIALSNIDKYIESRFQRIFILKGIDLKIDQGEFVTLMGPSGVGKSTLLNIIGLLDEDYEGKYIFDGKSINGMKEKQKSALHKDEFGYIFQAYHLIDELTVYENIETPLLYRNVSSSERKSIIADLLDRFNMVAKMDLFPEQLSGGQQQLVGIARAIAGRPRVLLADEPTGNLHSTQAKEIMQVFKELNKEGTTIIQATHARENADYGSRLIEMLDGKIYKDISLA</sequence>
<dbReference type="InterPro" id="IPR017911">
    <property type="entry name" value="MacB-like_ATP-bd"/>
</dbReference>
<dbReference type="PANTHER" id="PTHR42798">
    <property type="entry name" value="LIPOPROTEIN-RELEASING SYSTEM ATP-BINDING PROTEIN LOLD"/>
    <property type="match status" value="1"/>
</dbReference>
<dbReference type="InterPro" id="IPR027417">
    <property type="entry name" value="P-loop_NTPase"/>
</dbReference>
<keyword evidence="2" id="KW-0547">Nucleotide-binding</keyword>
<keyword evidence="8" id="KW-1185">Reference proteome</keyword>
<gene>
    <name evidence="7" type="ORF">CLV48_101630</name>
</gene>
<dbReference type="FunFam" id="3.40.50.300:FF:000032">
    <property type="entry name" value="Export ABC transporter ATP-binding protein"/>
    <property type="match status" value="1"/>
</dbReference>
<dbReference type="PROSITE" id="PS00211">
    <property type="entry name" value="ABC_TRANSPORTER_1"/>
    <property type="match status" value="1"/>
</dbReference>
<accession>A0A2P8EDY8</accession>
<keyword evidence="1" id="KW-0813">Transport</keyword>
<evidence type="ECO:0000256" key="5">
    <source>
        <dbReference type="ARBA" id="ARBA00038388"/>
    </source>
</evidence>
<comment type="caution">
    <text evidence="7">The sequence shown here is derived from an EMBL/GenBank/DDBJ whole genome shotgun (WGS) entry which is preliminary data.</text>
</comment>
<evidence type="ECO:0000256" key="3">
    <source>
        <dbReference type="ARBA" id="ARBA00022840"/>
    </source>
</evidence>
<proteinExistence type="inferred from homology"/>
<keyword evidence="4" id="KW-1278">Translocase</keyword>
<protein>
    <submittedName>
        <fullName evidence="7">ABC-type lipoprotein export system ATPase subunit</fullName>
    </submittedName>
</protein>
<evidence type="ECO:0000313" key="7">
    <source>
        <dbReference type="EMBL" id="PSL07692.1"/>
    </source>
</evidence>
<dbReference type="PROSITE" id="PS50893">
    <property type="entry name" value="ABC_TRANSPORTER_2"/>
    <property type="match status" value="1"/>
</dbReference>
<dbReference type="GO" id="GO:0016887">
    <property type="term" value="F:ATP hydrolysis activity"/>
    <property type="evidence" value="ECO:0007669"/>
    <property type="project" value="InterPro"/>
</dbReference>
<dbReference type="PANTHER" id="PTHR42798:SF6">
    <property type="entry name" value="CELL DIVISION ATP-BINDING PROTEIN FTSE"/>
    <property type="match status" value="1"/>
</dbReference>
<dbReference type="AlphaFoldDB" id="A0A2P8EDY8"/>
<evidence type="ECO:0000259" key="6">
    <source>
        <dbReference type="PROSITE" id="PS50893"/>
    </source>
</evidence>
<dbReference type="CDD" id="cd03255">
    <property type="entry name" value="ABC_MJ0796_LolCDE_FtsE"/>
    <property type="match status" value="1"/>
</dbReference>
<keyword evidence="3" id="KW-0067">ATP-binding</keyword>
<dbReference type="InterPro" id="IPR017871">
    <property type="entry name" value="ABC_transporter-like_CS"/>
</dbReference>
<dbReference type="Pfam" id="PF00005">
    <property type="entry name" value="ABC_tran"/>
    <property type="match status" value="1"/>
</dbReference>
<name>A0A2P8EDY8_9BACT</name>